<reference evidence="1" key="1">
    <citation type="submission" date="2022-10" db="EMBL/GenBank/DDBJ databases">
        <title>Genome Sequence of Xylaria curta.</title>
        <authorList>
            <person name="Buettner E."/>
        </authorList>
    </citation>
    <scope>NUCLEOTIDE SEQUENCE</scope>
    <source>
        <strain evidence="1">Babe10</strain>
    </source>
</reference>
<evidence type="ECO:0000313" key="1">
    <source>
        <dbReference type="EMBL" id="KAJ2982151.1"/>
    </source>
</evidence>
<proteinExistence type="predicted"/>
<organism evidence="1 2">
    <name type="scientific">Xylaria curta</name>
    <dbReference type="NCBI Taxonomy" id="42375"/>
    <lineage>
        <taxon>Eukaryota</taxon>
        <taxon>Fungi</taxon>
        <taxon>Dikarya</taxon>
        <taxon>Ascomycota</taxon>
        <taxon>Pezizomycotina</taxon>
        <taxon>Sordariomycetes</taxon>
        <taxon>Xylariomycetidae</taxon>
        <taxon>Xylariales</taxon>
        <taxon>Xylariaceae</taxon>
        <taxon>Xylaria</taxon>
    </lineage>
</organism>
<gene>
    <name evidence="1" type="ORF">NUW58_g6501</name>
</gene>
<evidence type="ECO:0000313" key="2">
    <source>
        <dbReference type="Proteomes" id="UP001143856"/>
    </source>
</evidence>
<dbReference type="EMBL" id="JAPDGR010001485">
    <property type="protein sequence ID" value="KAJ2982151.1"/>
    <property type="molecule type" value="Genomic_DNA"/>
</dbReference>
<name>A0ACC1NUJ2_9PEZI</name>
<dbReference type="Proteomes" id="UP001143856">
    <property type="component" value="Unassembled WGS sequence"/>
</dbReference>
<accession>A0ACC1NUJ2</accession>
<sequence>MSAELVLAVVGLIDGSIKLARKIKATCETYRNADREINDKCVLVESFWIKIEIQLRFLGSISDHLTDDLIQSHLDLLQRLKGKLTQASSRLEDISPESSGSRGRVTDVLRKWNFTFVKSSLDDLIAELEAWLQRFDPTWYLMILISGKVLDTAVSESAESKGKQEANPLAKLLSIRSALRPDAAQRENFHVTLSHNGLKGAREEAISFTVARTVLRAGSSDLLIVERISCPPGTASQIKVDVKSLAMKLQNVDPDSFGLLRCKGILKHHDSSNRLTAIDVVYRTPLDCRAPQTLRHHLLDQYPVSLSTVIRMAKQLVRSVHYVHTCGFVHKNIRPENLLVFPKADGSALGESFLIGFTEFRNVNFQTNLHGDAAWHRNLYRHSQRQGAFVHERYTMQHDIYSLGICLLEIGLWRSFVWYPAHDSNTSPVPGMALGFSCSDKDFETPQFASQQKLQEHLVALAMKELPPRVGEIYTNIVVTCITCLDPNNEVFNTKEGLMDEDGVVIGVKFVEHVLSGRPTHYHALCRRRNSYLKKTTSRIPRIRRDTMESGNSAYRVRREQNAQDPRAQVDCRFYQHGACRNGHACPYRHQESVDQDVNITIVPPAHDKQPTKLVRAYSGVLAYFQAGVSIYRIRFISDLSIVELTGLPLDWTRDNVDGFLIAQNIGIRHVQEIHVFRGRSHSSARVEFGDPNAAESVVAAFNQLNARQETGVNAIKVPVEAFLSSNSSTLPIDCNTVHCSWPQSSKKVWLIFKKAKVAQRVAQRFRDGQYRILNQVVGSAVQTPGRPSEVCCTEVSLDATPEDVSRAIWRTEDKPHSIEQGLPRYMETADECAAEVRAQLETISPLRSFELTTQDAQSKYMGAIAKFENGEHAAKVAGTLHDTPLPFLETANLSVQQVYCARYKVSNRLYRAVERQIGAHVQRWAAQSLNFTDHEQAQSSECHRILKIEGRDRKDIVAANKVISDILEGVIAKDGSSNLWHPSMRVDGELARKLEKLEQETGVVIIRNKAKSQIKLFGTPAACDAVNEKISRILNAQRWKDFC</sequence>
<keyword evidence="2" id="KW-1185">Reference proteome</keyword>
<comment type="caution">
    <text evidence="1">The sequence shown here is derived from an EMBL/GenBank/DDBJ whole genome shotgun (WGS) entry which is preliminary data.</text>
</comment>
<protein>
    <submittedName>
        <fullName evidence="1">Uncharacterized protein</fullName>
    </submittedName>
</protein>